<evidence type="ECO:0008006" key="5">
    <source>
        <dbReference type="Google" id="ProtNLM"/>
    </source>
</evidence>
<keyword evidence="1" id="KW-0812">Transmembrane</keyword>
<evidence type="ECO:0000313" key="4">
    <source>
        <dbReference type="Proteomes" id="UP000034837"/>
    </source>
</evidence>
<accession>A0A0G1A7X3</accession>
<organism evidence="3 4">
    <name type="scientific">Candidatus Magasanikbacteria bacterium GW2011_GWA2_42_32</name>
    <dbReference type="NCBI Taxonomy" id="1619039"/>
    <lineage>
        <taxon>Bacteria</taxon>
        <taxon>Candidatus Magasanikiibacteriota</taxon>
    </lineage>
</organism>
<feature type="chain" id="PRO_5002535906" description="Vitamin K epoxide reductase" evidence="2">
    <location>
        <begin position="29"/>
        <end position="171"/>
    </location>
</feature>
<dbReference type="Pfam" id="PF18895">
    <property type="entry name" value="T4SS_pilin"/>
    <property type="match status" value="1"/>
</dbReference>
<dbReference type="InterPro" id="IPR043993">
    <property type="entry name" value="T4SS_pilin"/>
</dbReference>
<feature type="signal peptide" evidence="2">
    <location>
        <begin position="1"/>
        <end position="28"/>
    </location>
</feature>
<name>A0A0G1A7X3_9BACT</name>
<keyword evidence="1" id="KW-1133">Transmembrane helix</keyword>
<keyword evidence="1" id="KW-0472">Membrane</keyword>
<comment type="caution">
    <text evidence="3">The sequence shown here is derived from an EMBL/GenBank/DDBJ whole genome shotgun (WGS) entry which is preliminary data.</text>
</comment>
<evidence type="ECO:0000313" key="3">
    <source>
        <dbReference type="EMBL" id="KKS57142.1"/>
    </source>
</evidence>
<protein>
    <recommendedName>
        <fullName evidence="5">Vitamin K epoxide reductase</fullName>
    </recommendedName>
</protein>
<dbReference type="Proteomes" id="UP000034837">
    <property type="component" value="Unassembled WGS sequence"/>
</dbReference>
<sequence length="171" mass="18420">MKQQKKIKKIILVLSLIFILGFSAQVWAQQGLPNPLGQQEITKQSVLTFAGKVAKGAIAVSGSIALLLFIYGGFLWLTSQGEPAKIKKGRDVFLWSVVGLAIIFSSYFLVDFLIRGLTTGTPGPKCCVIQDPVYQCSQLTTTADIKDTSASCPRGVLVPGLCKDLSICPVE</sequence>
<feature type="transmembrane region" description="Helical" evidence="1">
    <location>
        <begin position="52"/>
        <end position="71"/>
    </location>
</feature>
<gene>
    <name evidence="3" type="ORF">UV20_C0003G0084</name>
</gene>
<reference evidence="3 4" key="1">
    <citation type="journal article" date="2015" name="Nature">
        <title>rRNA introns, odd ribosomes, and small enigmatic genomes across a large radiation of phyla.</title>
        <authorList>
            <person name="Brown C.T."/>
            <person name="Hug L.A."/>
            <person name="Thomas B.C."/>
            <person name="Sharon I."/>
            <person name="Castelle C.J."/>
            <person name="Singh A."/>
            <person name="Wilkins M.J."/>
            <person name="Williams K.H."/>
            <person name="Banfield J.F."/>
        </authorList>
    </citation>
    <scope>NUCLEOTIDE SEQUENCE [LARGE SCALE GENOMIC DNA]</scope>
</reference>
<dbReference type="EMBL" id="LCDO01000003">
    <property type="protein sequence ID" value="KKS57142.1"/>
    <property type="molecule type" value="Genomic_DNA"/>
</dbReference>
<evidence type="ECO:0000256" key="1">
    <source>
        <dbReference type="SAM" id="Phobius"/>
    </source>
</evidence>
<evidence type="ECO:0000256" key="2">
    <source>
        <dbReference type="SAM" id="SignalP"/>
    </source>
</evidence>
<dbReference type="AlphaFoldDB" id="A0A0G1A7X3"/>
<keyword evidence="2" id="KW-0732">Signal</keyword>
<feature type="transmembrane region" description="Helical" evidence="1">
    <location>
        <begin position="92"/>
        <end position="114"/>
    </location>
</feature>
<proteinExistence type="predicted"/>